<dbReference type="Pfam" id="PF14518">
    <property type="entry name" value="Haem_oxygenas_2"/>
    <property type="match status" value="1"/>
</dbReference>
<dbReference type="PATRIC" id="fig|1608994.3.peg.3534"/>
<dbReference type="Proteomes" id="UP000036325">
    <property type="component" value="Unassembled WGS sequence"/>
</dbReference>
<proteinExistence type="predicted"/>
<dbReference type="Gene3D" id="1.20.910.10">
    <property type="entry name" value="Heme oxygenase-like"/>
    <property type="match status" value="1"/>
</dbReference>
<dbReference type="SUPFAM" id="SSF48613">
    <property type="entry name" value="Heme oxygenase-like"/>
    <property type="match status" value="1"/>
</dbReference>
<gene>
    <name evidence="1" type="ORF">TU86_14395</name>
</gene>
<dbReference type="STRING" id="1608994.TU86_14395"/>
<comment type="caution">
    <text evidence="1">The sequence shown here is derived from an EMBL/GenBank/DDBJ whole genome shotgun (WGS) entry which is preliminary data.</text>
</comment>
<accession>A0A0J6ILT6</accession>
<dbReference type="InterPro" id="IPR016084">
    <property type="entry name" value="Haem_Oase-like_multi-hlx"/>
</dbReference>
<protein>
    <recommendedName>
        <fullName evidence="3">Iron-containing redox enzyme family protein</fullName>
    </recommendedName>
</protein>
<name>A0A0J6ILT6_9PSED</name>
<evidence type="ECO:0008006" key="3">
    <source>
        <dbReference type="Google" id="ProtNLM"/>
    </source>
</evidence>
<dbReference type="OrthoDB" id="9132368at2"/>
<reference evidence="1 2" key="1">
    <citation type="submission" date="2015-02" db="EMBL/GenBank/DDBJ databases">
        <title>Pseudomonas helleri sp. nov. and Pseudomonas weihenstephanensis sp. nov., isolated from raw cows milk.</title>
        <authorList>
            <person name="von Neubeck M."/>
            <person name="Huptas C."/>
            <person name="Wenning M."/>
            <person name="Scherer S."/>
        </authorList>
    </citation>
    <scope>NUCLEOTIDE SEQUENCE [LARGE SCALE GENOMIC DNA]</scope>
    <source>
        <strain evidence="1 2">DSM 29166</strain>
    </source>
</reference>
<sequence>MNITTTKVEALARTVFTHGALNNAFYQRWLNERMGFDEVEIFACNYWARTRRTATMVALSLLRANTLPARVEIVKNLYSELGGGDVHKVHSVLLRSYLLDVLSRLAKRPYSLAELEAVPVLPSTQLFIEEQEALYAPHGLGRPDSYVLGALLAQEWLAYSMLTRLYEGARNYQHLYKHNDEFHEQCEYFHVHIGEAEKEHKVQAVKAAALECCTEQDLEGLTVGFNRFLSITENYWNGMALAMSASSMTAARA</sequence>
<dbReference type="EMBL" id="JYLF01000005">
    <property type="protein sequence ID" value="KMN13253.1"/>
    <property type="molecule type" value="Genomic_DNA"/>
</dbReference>
<dbReference type="RefSeq" id="WP_048364977.1">
    <property type="nucleotide sequence ID" value="NZ_JYLF01000005.1"/>
</dbReference>
<evidence type="ECO:0000313" key="2">
    <source>
        <dbReference type="Proteomes" id="UP000036325"/>
    </source>
</evidence>
<evidence type="ECO:0000313" key="1">
    <source>
        <dbReference type="EMBL" id="KMN13253.1"/>
    </source>
</evidence>
<dbReference type="AlphaFoldDB" id="A0A0J6ILT6"/>
<organism evidence="1 2">
    <name type="scientific">Pseudomonas weihenstephanensis</name>
    <dbReference type="NCBI Taxonomy" id="1608994"/>
    <lineage>
        <taxon>Bacteria</taxon>
        <taxon>Pseudomonadati</taxon>
        <taxon>Pseudomonadota</taxon>
        <taxon>Gammaproteobacteria</taxon>
        <taxon>Pseudomonadales</taxon>
        <taxon>Pseudomonadaceae</taxon>
        <taxon>Pseudomonas</taxon>
    </lineage>
</organism>